<dbReference type="FunFam" id="3.30.160.60:FF:000325">
    <property type="entry name" value="ZFP90 zinc finger protein"/>
    <property type="match status" value="1"/>
</dbReference>
<feature type="compositionally biased region" description="Basic residues" evidence="11">
    <location>
        <begin position="245"/>
        <end position="255"/>
    </location>
</feature>
<evidence type="ECO:0000256" key="2">
    <source>
        <dbReference type="ARBA" id="ARBA00022723"/>
    </source>
</evidence>
<evidence type="ECO:0000256" key="5">
    <source>
        <dbReference type="ARBA" id="ARBA00022833"/>
    </source>
</evidence>
<organism evidence="13 14">
    <name type="scientific">Denticeps clupeoides</name>
    <name type="common">denticle herring</name>
    <dbReference type="NCBI Taxonomy" id="299321"/>
    <lineage>
        <taxon>Eukaryota</taxon>
        <taxon>Metazoa</taxon>
        <taxon>Chordata</taxon>
        <taxon>Craniata</taxon>
        <taxon>Vertebrata</taxon>
        <taxon>Euteleostomi</taxon>
        <taxon>Actinopterygii</taxon>
        <taxon>Neopterygii</taxon>
        <taxon>Teleostei</taxon>
        <taxon>Clupei</taxon>
        <taxon>Clupeiformes</taxon>
        <taxon>Denticipitoidei</taxon>
        <taxon>Denticipitidae</taxon>
        <taxon>Denticeps</taxon>
    </lineage>
</organism>
<evidence type="ECO:0000256" key="11">
    <source>
        <dbReference type="SAM" id="MobiDB-lite"/>
    </source>
</evidence>
<dbReference type="GO" id="GO:0043565">
    <property type="term" value="F:sequence-specific DNA binding"/>
    <property type="evidence" value="ECO:0007669"/>
    <property type="project" value="TreeGrafter"/>
</dbReference>
<dbReference type="GeneTree" id="ENSGT00390000014526"/>
<keyword evidence="5" id="KW-0862">Zinc</keyword>
<keyword evidence="7" id="KW-0238">DNA-binding</keyword>
<evidence type="ECO:0000256" key="4">
    <source>
        <dbReference type="ARBA" id="ARBA00022771"/>
    </source>
</evidence>
<dbReference type="SUPFAM" id="SSF57667">
    <property type="entry name" value="beta-beta-alpha zinc fingers"/>
    <property type="match status" value="1"/>
</dbReference>
<keyword evidence="8" id="KW-0804">Transcription</keyword>
<feature type="region of interest" description="Disordered" evidence="11">
    <location>
        <begin position="211"/>
        <end position="255"/>
    </location>
</feature>
<dbReference type="GO" id="GO:0000981">
    <property type="term" value="F:DNA-binding transcription factor activity, RNA polymerase II-specific"/>
    <property type="evidence" value="ECO:0007669"/>
    <property type="project" value="TreeGrafter"/>
</dbReference>
<feature type="compositionally biased region" description="Polar residues" evidence="11">
    <location>
        <begin position="113"/>
        <end position="128"/>
    </location>
</feature>
<name>A0AAY4A9W7_9TELE</name>
<keyword evidence="2" id="KW-0479">Metal-binding</keyword>
<dbReference type="PANTHER" id="PTHR24408:SF23">
    <property type="entry name" value="ZINC FINGER PROTEIN 438"/>
    <property type="match status" value="1"/>
</dbReference>
<evidence type="ECO:0000313" key="14">
    <source>
        <dbReference type="Proteomes" id="UP000694580"/>
    </source>
</evidence>
<feature type="domain" description="C2H2-type" evidence="12">
    <location>
        <begin position="393"/>
        <end position="416"/>
    </location>
</feature>
<dbReference type="InterPro" id="IPR013087">
    <property type="entry name" value="Znf_C2H2_type"/>
</dbReference>
<dbReference type="InterPro" id="IPR036236">
    <property type="entry name" value="Znf_C2H2_sf"/>
</dbReference>
<keyword evidence="4 10" id="KW-0863">Zinc-finger</keyword>
<dbReference type="AlphaFoldDB" id="A0AAY4A9W7"/>
<feature type="domain" description="C2H2-type" evidence="12">
    <location>
        <begin position="365"/>
        <end position="392"/>
    </location>
</feature>
<feature type="region of interest" description="Disordered" evidence="11">
    <location>
        <begin position="560"/>
        <end position="580"/>
    </location>
</feature>
<dbReference type="PANTHER" id="PTHR24408">
    <property type="entry name" value="ZINC FINGER PROTEIN"/>
    <property type="match status" value="1"/>
</dbReference>
<keyword evidence="9" id="KW-0539">Nucleus</keyword>
<dbReference type="Proteomes" id="UP000694580">
    <property type="component" value="Chromosome 2"/>
</dbReference>
<feature type="region of interest" description="Disordered" evidence="11">
    <location>
        <begin position="92"/>
        <end position="139"/>
    </location>
</feature>
<dbReference type="PROSITE" id="PS50157">
    <property type="entry name" value="ZINC_FINGER_C2H2_2"/>
    <property type="match status" value="3"/>
</dbReference>
<proteinExistence type="predicted"/>
<dbReference type="GO" id="GO:0008270">
    <property type="term" value="F:zinc ion binding"/>
    <property type="evidence" value="ECO:0007669"/>
    <property type="project" value="UniProtKB-KW"/>
</dbReference>
<reference evidence="13" key="2">
    <citation type="submission" date="2025-08" db="UniProtKB">
        <authorList>
            <consortium name="Ensembl"/>
        </authorList>
    </citation>
    <scope>IDENTIFICATION</scope>
</reference>
<comment type="subcellular location">
    <subcellularLocation>
        <location evidence="1">Nucleus</location>
    </subcellularLocation>
</comment>
<evidence type="ECO:0000256" key="9">
    <source>
        <dbReference type="ARBA" id="ARBA00023242"/>
    </source>
</evidence>
<evidence type="ECO:0000259" key="12">
    <source>
        <dbReference type="PROSITE" id="PS50157"/>
    </source>
</evidence>
<protein>
    <recommendedName>
        <fullName evidence="12">C2H2-type domain-containing protein</fullName>
    </recommendedName>
</protein>
<reference evidence="13 14" key="1">
    <citation type="submission" date="2020-06" db="EMBL/GenBank/DDBJ databases">
        <authorList>
            <consortium name="Wellcome Sanger Institute Data Sharing"/>
        </authorList>
    </citation>
    <scope>NUCLEOTIDE SEQUENCE [LARGE SCALE GENOMIC DNA]</scope>
</reference>
<reference evidence="13" key="3">
    <citation type="submission" date="2025-09" db="UniProtKB">
        <authorList>
            <consortium name="Ensembl"/>
        </authorList>
    </citation>
    <scope>IDENTIFICATION</scope>
</reference>
<dbReference type="PROSITE" id="PS00028">
    <property type="entry name" value="ZINC_FINGER_C2H2_1"/>
    <property type="match status" value="4"/>
</dbReference>
<evidence type="ECO:0000256" key="3">
    <source>
        <dbReference type="ARBA" id="ARBA00022737"/>
    </source>
</evidence>
<evidence type="ECO:0000256" key="8">
    <source>
        <dbReference type="ARBA" id="ARBA00023163"/>
    </source>
</evidence>
<dbReference type="SMART" id="SM00355">
    <property type="entry name" value="ZnF_C2H2"/>
    <property type="match status" value="5"/>
</dbReference>
<evidence type="ECO:0000256" key="1">
    <source>
        <dbReference type="ARBA" id="ARBA00004123"/>
    </source>
</evidence>
<sequence length="635" mass="69787">MYSSTHNTFLRTPPPMKTLHFRSIAPKAPAVVPCPPAVSETPAAANAKSVLVPTQNFALMQVAGQEGTFSLVPLAASPQHQPITKLPIPRYQPVKSKTVTEKPSSRKAASPTKVATMTQAEGPSSTEPPANETVDSEVKDHLASGLLRPSESAPKHTAAVTDDSAQIHPNAAQPITVLSPALFSKAVQLIPPPPTGKVPILPYARVKDSLLSTPPFSKPPNHDQGRPTAAKKNLAPEPQAPLNSHKGHKRGRKRKTMEDILAFEARKKRSLTFFRRKATQDKPPVCAPATSDSKDNLMDICKKYRSIRPKPVLIEATPTLLGLPALSTADGGDQELLPGSSGKGLALSQAAVAQRGLFVSSRPQHCCPTCGRCFQFKHHLQSHMISHSNLRPYTCPVCRKAYAHSGSLSTHMKEVHKVILTVEPSINHKEYRSNCDYLTFLSPWPRSGSAEQADDDRVDPVELQIKCGRCQAITPTFSDMKLHLLYVHGEEVQLRLREGGVVRAGREAEDELVKHAAHYWRQLSEKRSMVKCGCCDQEFLYFSRLKRHLVSHHQGEAQLTADGQKVKEGEPARGGAKRSSLLRTEQGLRCFLCSETLEKKQEVLDHWSERHNCENPTLLWEVLDAGSDTNSEKAC</sequence>
<evidence type="ECO:0000313" key="13">
    <source>
        <dbReference type="Ensembl" id="ENSDCDP00010004855.1"/>
    </source>
</evidence>
<keyword evidence="14" id="KW-1185">Reference proteome</keyword>
<evidence type="ECO:0000256" key="10">
    <source>
        <dbReference type="PROSITE-ProRule" id="PRU00042"/>
    </source>
</evidence>
<dbReference type="Gene3D" id="3.30.160.60">
    <property type="entry name" value="Classic Zinc Finger"/>
    <property type="match status" value="3"/>
</dbReference>
<evidence type="ECO:0000256" key="7">
    <source>
        <dbReference type="ARBA" id="ARBA00023125"/>
    </source>
</evidence>
<dbReference type="GO" id="GO:0005634">
    <property type="term" value="C:nucleus"/>
    <property type="evidence" value="ECO:0007669"/>
    <property type="project" value="UniProtKB-SubCell"/>
</dbReference>
<feature type="domain" description="C2H2-type" evidence="12">
    <location>
        <begin position="530"/>
        <end position="558"/>
    </location>
</feature>
<accession>A0AAY4A9W7</accession>
<evidence type="ECO:0000256" key="6">
    <source>
        <dbReference type="ARBA" id="ARBA00023015"/>
    </source>
</evidence>
<keyword evidence="3" id="KW-0677">Repeat</keyword>
<gene>
    <name evidence="13" type="primary">ZNF438</name>
</gene>
<keyword evidence="6" id="KW-0805">Transcription regulation</keyword>
<dbReference type="Ensembl" id="ENSDCDT00010005019.1">
    <property type="protein sequence ID" value="ENSDCDP00010004855.1"/>
    <property type="gene ID" value="ENSDCDG00010002141.1"/>
</dbReference>